<evidence type="ECO:0008006" key="3">
    <source>
        <dbReference type="Google" id="ProtNLM"/>
    </source>
</evidence>
<comment type="caution">
    <text evidence="1">The sequence shown here is derived from an EMBL/GenBank/DDBJ whole genome shotgun (WGS) entry which is preliminary data.</text>
</comment>
<organism evidence="1 2">
    <name type="scientific">Streptomyces kasugaensis</name>
    <dbReference type="NCBI Taxonomy" id="1946"/>
    <lineage>
        <taxon>Bacteria</taxon>
        <taxon>Bacillati</taxon>
        <taxon>Actinomycetota</taxon>
        <taxon>Actinomycetes</taxon>
        <taxon>Kitasatosporales</taxon>
        <taxon>Streptomycetaceae</taxon>
        <taxon>Streptomyces</taxon>
    </lineage>
</organism>
<reference evidence="1 2" key="1">
    <citation type="submission" date="2019-02" db="EMBL/GenBank/DDBJ databases">
        <title>Draft Genome Sequence of Streptomyces sp. AM-2504, identified by 16S rRNA comparative analysis as a Streptomyces Kasugaensis strain.</title>
        <authorList>
            <person name="Napolioni V."/>
            <person name="Giuliodori A.M."/>
            <person name="Spurio R."/>
            <person name="Fabbretti A."/>
        </authorList>
    </citation>
    <scope>NUCLEOTIDE SEQUENCE [LARGE SCALE GENOMIC DNA]</scope>
    <source>
        <strain evidence="1 2">AM-2504</strain>
    </source>
</reference>
<sequence length="1200" mass="130767">MGKSTVAGDVITMAEDQGWPVLPFRMDEVEADDRTAEAVGRRLGLLSSPATLIARVADGAPALLVVDQLDAASSYSGRIPDVFEAVDDMLEALTASPNIKVVLIARTVDVEKDPRLTSLAGQEGTVERFPLGLLDAEAVRTVLEAGGTSPQTLGRDTLDLLRTPLHLAVFSRLSKRARTTSYRSLQELYAQYTDESRREVERSLPPDAWLDITRQLVDEMSRRETVTVPYALLDRFARSDLAVLVSAGVLLHADNDRIGFFHETYFDYLFARSFVLAGKDLHDFLATSGQALFHRAQTRQVLEHLRDTDRTEFRRTAVRLLTSDLVRPHLRFVVLAVLEQLAATSEDWASLDPLAWDEGVTAGKLRGLLALPSWFDASDTGRWEQWLADPRLMPLAFPQLEWCTDHHPARVTELVEPYRDADGPWRQRLLDWVCKWPSAFSADLVRRLIDRGDFDDGHAGPSGVGAGFWHVFEQLAEKEGASAICLLGAFLTRGFQRAVAAGHSDPFDSGHLPMTVGSPVGTLVSETAAAAPGETLDHILPFVIAVAEASHAAHAERGTPSPRWSWPPSPFNPDLDEALYAAAHDALRTLAQQNPSSVTEAMGLLAASRGTALSFLACRTYTVWNRPDEALAWLMADPEHLHVGWLDSACWASRELIAEATRDCGDDTLVRLVRILLHHFPSWERHPENRYAFGRTQYVLLGAVDERRRSPEVQRRLGELERKFPRTPPVGPRNTEAHLVGPPIVSSAGEHMTDAQWLSALRKHDKEGVDWSGDPPTGGATELASLLESLAKRQPERFVQLGRAFDESIPPPAFGALINGVAGKVDVSNLLDLCTHARRLTGEHAGRAICGAIRITAAQAAAHPAAINLLHSCIDDPHPAFEAARTDSGSGQHYYGGDLLAAGINSTRGEAALALGALLVEADAPVQDLLPLLDRLAQDPIMAVRVCAAEPVTALLRRAPQDALDLAERLFTGVPVDVHDARTTQTLLTRALLHDTKRFAAELIRALEGPEGAARHAGAAWSVLAMQGRLIPCLPPEPDGLTPAARQGAAEMAATDPAHGAQLLRGMFRDGDAAVRRAAARSMRAVASMPPGVANDLIGSFLTSPALAEQPETLARSLSQSTLRLPSRTIEACQALAAISTENSREGRRGHVLVQRYLIETVLRLYRQGDLVTRAQCLDIIDDLYRVDARGLNAALSGER</sequence>
<dbReference type="PROSITE" id="PS50077">
    <property type="entry name" value="HEAT_REPEAT"/>
    <property type="match status" value="1"/>
</dbReference>
<evidence type="ECO:0000313" key="1">
    <source>
        <dbReference type="EMBL" id="TBO58139.1"/>
    </source>
</evidence>
<dbReference type="EMBL" id="SIXH01000161">
    <property type="protein sequence ID" value="TBO58139.1"/>
    <property type="molecule type" value="Genomic_DNA"/>
</dbReference>
<dbReference type="InterPro" id="IPR021133">
    <property type="entry name" value="HEAT_type_2"/>
</dbReference>
<proteinExistence type="predicted"/>
<keyword evidence="2" id="KW-1185">Reference proteome</keyword>
<dbReference type="RefSeq" id="WP_131124137.1">
    <property type="nucleotide sequence ID" value="NZ_SIXH01000161.1"/>
</dbReference>
<accession>A0A4Q9HUH3</accession>
<dbReference type="InterPro" id="IPR011989">
    <property type="entry name" value="ARM-like"/>
</dbReference>
<dbReference type="AlphaFoldDB" id="A0A4Q9HUH3"/>
<dbReference type="InterPro" id="IPR016024">
    <property type="entry name" value="ARM-type_fold"/>
</dbReference>
<protein>
    <recommendedName>
        <fullName evidence="3">ATP-binding protein</fullName>
    </recommendedName>
</protein>
<evidence type="ECO:0000313" key="2">
    <source>
        <dbReference type="Proteomes" id="UP000292452"/>
    </source>
</evidence>
<name>A0A4Q9HUH3_STRKA</name>
<dbReference type="SUPFAM" id="SSF48371">
    <property type="entry name" value="ARM repeat"/>
    <property type="match status" value="1"/>
</dbReference>
<dbReference type="Gene3D" id="1.25.10.10">
    <property type="entry name" value="Leucine-rich Repeat Variant"/>
    <property type="match status" value="1"/>
</dbReference>
<dbReference type="Proteomes" id="UP000292452">
    <property type="component" value="Unassembled WGS sequence"/>
</dbReference>
<gene>
    <name evidence="1" type="ORF">EYS09_18975</name>
</gene>